<sequence length="72" mass="8287">MRRMVFGPDEDYLTDWNAMICAFQLEEQVPSYEASDTIVSARAERAVWVFGFADHAPTTLLTYRTDDIQAPR</sequence>
<evidence type="ECO:0000313" key="1">
    <source>
        <dbReference type="EMBL" id="GAA5113143.1"/>
    </source>
</evidence>
<protein>
    <submittedName>
        <fullName evidence="1">Uncharacterized protein</fullName>
    </submittedName>
</protein>
<name>A0ABP9NAB5_9PSEU</name>
<gene>
    <name evidence="1" type="ORF">GCM10023320_08360</name>
</gene>
<evidence type="ECO:0000313" key="2">
    <source>
        <dbReference type="Proteomes" id="UP001500804"/>
    </source>
</evidence>
<dbReference type="EMBL" id="BAABJO010000003">
    <property type="protein sequence ID" value="GAA5113143.1"/>
    <property type="molecule type" value="Genomic_DNA"/>
</dbReference>
<organism evidence="1 2">
    <name type="scientific">Pseudonocardia adelaidensis</name>
    <dbReference type="NCBI Taxonomy" id="648754"/>
    <lineage>
        <taxon>Bacteria</taxon>
        <taxon>Bacillati</taxon>
        <taxon>Actinomycetota</taxon>
        <taxon>Actinomycetes</taxon>
        <taxon>Pseudonocardiales</taxon>
        <taxon>Pseudonocardiaceae</taxon>
        <taxon>Pseudonocardia</taxon>
    </lineage>
</organism>
<reference evidence="2" key="1">
    <citation type="journal article" date="2019" name="Int. J. Syst. Evol. Microbiol.">
        <title>The Global Catalogue of Microorganisms (GCM) 10K type strain sequencing project: providing services to taxonomists for standard genome sequencing and annotation.</title>
        <authorList>
            <consortium name="The Broad Institute Genomics Platform"/>
            <consortium name="The Broad Institute Genome Sequencing Center for Infectious Disease"/>
            <person name="Wu L."/>
            <person name="Ma J."/>
        </authorList>
    </citation>
    <scope>NUCLEOTIDE SEQUENCE [LARGE SCALE GENOMIC DNA]</scope>
    <source>
        <strain evidence="2">JCM 18302</strain>
    </source>
</reference>
<dbReference type="Proteomes" id="UP001500804">
    <property type="component" value="Unassembled WGS sequence"/>
</dbReference>
<comment type="caution">
    <text evidence="1">The sequence shown here is derived from an EMBL/GenBank/DDBJ whole genome shotgun (WGS) entry which is preliminary data.</text>
</comment>
<keyword evidence="2" id="KW-1185">Reference proteome</keyword>
<proteinExistence type="predicted"/>
<accession>A0ABP9NAB5</accession>